<feature type="compositionally biased region" description="Polar residues" evidence="1">
    <location>
        <begin position="99"/>
        <end position="109"/>
    </location>
</feature>
<evidence type="ECO:0000256" key="1">
    <source>
        <dbReference type="SAM" id="MobiDB-lite"/>
    </source>
</evidence>
<accession>A0A165UFA9</accession>
<feature type="compositionally biased region" description="Low complexity" evidence="1">
    <location>
        <begin position="168"/>
        <end position="193"/>
    </location>
</feature>
<dbReference type="AlphaFoldDB" id="A0A165UFA9"/>
<dbReference type="Proteomes" id="UP000076761">
    <property type="component" value="Unassembled WGS sequence"/>
</dbReference>
<feature type="compositionally biased region" description="Basic and acidic residues" evidence="1">
    <location>
        <begin position="248"/>
        <end position="274"/>
    </location>
</feature>
<feature type="region of interest" description="Disordered" evidence="1">
    <location>
        <begin position="220"/>
        <end position="308"/>
    </location>
</feature>
<dbReference type="EMBL" id="KV425559">
    <property type="protein sequence ID" value="KZT28063.1"/>
    <property type="molecule type" value="Genomic_DNA"/>
</dbReference>
<feature type="compositionally biased region" description="Basic and acidic residues" evidence="1">
    <location>
        <begin position="232"/>
        <end position="241"/>
    </location>
</feature>
<name>A0A165UFA9_9AGAM</name>
<sequence>MSPPRPILKRTPATLSLESPTRSRRSTEQGVHFPPSPKLTRTHTTHSSSSYDRSPIVVTPNACALPARGCPGKTYVLDDLPVSRGTAGRHLHPRAVNPTHASPSSSNTCELGLGLEGLSTLRKTSSDRDSDPDRTPTAASSHLSQSSQYFPLPPLIPDLSSESDESDGFSSPLPLQASFSSASSSSSSSSCSSTPHNHCIEIPGLPPKLSSAYLGANTSNALSFLPHPPSPPKHDSEDSDKIRRRREKDKIRRDRHRERSRDRGHDREVRERLSQLEIGWDGQGVGHEEGGVEEEDYRSPKYRPFSTPICNLAEKDEGCLAGF</sequence>
<evidence type="ECO:0000313" key="2">
    <source>
        <dbReference type="EMBL" id="KZT28063.1"/>
    </source>
</evidence>
<evidence type="ECO:0000313" key="3">
    <source>
        <dbReference type="Proteomes" id="UP000076761"/>
    </source>
</evidence>
<organism evidence="2 3">
    <name type="scientific">Neolentinus lepideus HHB14362 ss-1</name>
    <dbReference type="NCBI Taxonomy" id="1314782"/>
    <lineage>
        <taxon>Eukaryota</taxon>
        <taxon>Fungi</taxon>
        <taxon>Dikarya</taxon>
        <taxon>Basidiomycota</taxon>
        <taxon>Agaricomycotina</taxon>
        <taxon>Agaricomycetes</taxon>
        <taxon>Gloeophyllales</taxon>
        <taxon>Gloeophyllaceae</taxon>
        <taxon>Neolentinus</taxon>
    </lineage>
</organism>
<gene>
    <name evidence="2" type="ORF">NEOLEDRAFT_1130019</name>
</gene>
<reference evidence="2 3" key="1">
    <citation type="journal article" date="2016" name="Mol. Biol. Evol.">
        <title>Comparative Genomics of Early-Diverging Mushroom-Forming Fungi Provides Insights into the Origins of Lignocellulose Decay Capabilities.</title>
        <authorList>
            <person name="Nagy L.G."/>
            <person name="Riley R."/>
            <person name="Tritt A."/>
            <person name="Adam C."/>
            <person name="Daum C."/>
            <person name="Floudas D."/>
            <person name="Sun H."/>
            <person name="Yadav J.S."/>
            <person name="Pangilinan J."/>
            <person name="Larsson K.H."/>
            <person name="Matsuura K."/>
            <person name="Barry K."/>
            <person name="Labutti K."/>
            <person name="Kuo R."/>
            <person name="Ohm R.A."/>
            <person name="Bhattacharya S.S."/>
            <person name="Shirouzu T."/>
            <person name="Yoshinaga Y."/>
            <person name="Martin F.M."/>
            <person name="Grigoriev I.V."/>
            <person name="Hibbett D.S."/>
        </authorList>
    </citation>
    <scope>NUCLEOTIDE SEQUENCE [LARGE SCALE GENOMIC DNA]</scope>
    <source>
        <strain evidence="2 3">HHB14362 ss-1</strain>
    </source>
</reference>
<feature type="compositionally biased region" description="Polar residues" evidence="1">
    <location>
        <begin position="138"/>
        <end position="149"/>
    </location>
</feature>
<feature type="compositionally biased region" description="Basic and acidic residues" evidence="1">
    <location>
        <begin position="124"/>
        <end position="134"/>
    </location>
</feature>
<protein>
    <submittedName>
        <fullName evidence="2">Uncharacterized protein</fullName>
    </submittedName>
</protein>
<dbReference type="InParanoid" id="A0A165UFA9"/>
<proteinExistence type="predicted"/>
<dbReference type="OrthoDB" id="3187054at2759"/>
<feature type="region of interest" description="Disordered" evidence="1">
    <location>
        <begin position="88"/>
        <end position="196"/>
    </location>
</feature>
<keyword evidence="3" id="KW-1185">Reference proteome</keyword>
<feature type="region of interest" description="Disordered" evidence="1">
    <location>
        <begin position="1"/>
        <end position="57"/>
    </location>
</feature>